<sequence length="69" mass="8026">MSSPFSRLANFRPISRLLRCLQPGPLGIIEHKFSAEVRRARSAVEKVVENWKGNAYLEKGYQYLIKYNQ</sequence>
<accession>A0AA41V0Q8</accession>
<gene>
    <name evidence="1" type="ORF">MKW94_005170</name>
</gene>
<protein>
    <submittedName>
        <fullName evidence="1">Uncharacterized protein</fullName>
    </submittedName>
</protein>
<name>A0AA41V0Q8_PAPNU</name>
<evidence type="ECO:0000313" key="2">
    <source>
        <dbReference type="Proteomes" id="UP001177140"/>
    </source>
</evidence>
<dbReference type="EMBL" id="JAJJMA010065776">
    <property type="protein sequence ID" value="MCL7027229.1"/>
    <property type="molecule type" value="Genomic_DNA"/>
</dbReference>
<reference evidence="1" key="1">
    <citation type="submission" date="2022-03" db="EMBL/GenBank/DDBJ databases">
        <title>A functionally conserved STORR gene fusion in Papaver species that diverged 16.8 million years ago.</title>
        <authorList>
            <person name="Catania T."/>
        </authorList>
    </citation>
    <scope>NUCLEOTIDE SEQUENCE</scope>
    <source>
        <strain evidence="1">S-191538</strain>
    </source>
</reference>
<dbReference type="AlphaFoldDB" id="A0AA41V0Q8"/>
<proteinExistence type="predicted"/>
<dbReference type="Proteomes" id="UP001177140">
    <property type="component" value="Unassembled WGS sequence"/>
</dbReference>
<organism evidence="1 2">
    <name type="scientific">Papaver nudicaule</name>
    <name type="common">Iceland poppy</name>
    <dbReference type="NCBI Taxonomy" id="74823"/>
    <lineage>
        <taxon>Eukaryota</taxon>
        <taxon>Viridiplantae</taxon>
        <taxon>Streptophyta</taxon>
        <taxon>Embryophyta</taxon>
        <taxon>Tracheophyta</taxon>
        <taxon>Spermatophyta</taxon>
        <taxon>Magnoliopsida</taxon>
        <taxon>Ranunculales</taxon>
        <taxon>Papaveraceae</taxon>
        <taxon>Papaveroideae</taxon>
        <taxon>Papaver</taxon>
    </lineage>
</organism>
<dbReference type="PANTHER" id="PTHR37235">
    <property type="entry name" value="ZINC METALLOPROTEINASE AUREOLYSIN"/>
    <property type="match status" value="1"/>
</dbReference>
<dbReference type="PANTHER" id="PTHR37235:SF2">
    <property type="entry name" value="OS05G0371500 PROTEIN"/>
    <property type="match status" value="1"/>
</dbReference>
<evidence type="ECO:0000313" key="1">
    <source>
        <dbReference type="EMBL" id="MCL7027229.1"/>
    </source>
</evidence>
<keyword evidence="2" id="KW-1185">Reference proteome</keyword>
<comment type="caution">
    <text evidence="1">The sequence shown here is derived from an EMBL/GenBank/DDBJ whole genome shotgun (WGS) entry which is preliminary data.</text>
</comment>